<dbReference type="InParanoid" id="A0A1V9XL28"/>
<dbReference type="OrthoDB" id="2333377at2759"/>
<dbReference type="FunFam" id="3.30.710.10:FF:000013">
    <property type="entry name" value="BTB/POZ domain-containing adapter for CUL3-mediated RhoA degradation protein 3"/>
    <property type="match status" value="1"/>
</dbReference>
<dbReference type="Proteomes" id="UP000192247">
    <property type="component" value="Unassembled WGS sequence"/>
</dbReference>
<sequence>MGEPATASGAGFPAGNFSPGSAGGASAVSSSSPPSAKMQTGSPSQYVKLNVGGTLYYTTIGTLTKLDSMLRAMFSGRMEVLTDSEGWILIDRSGKHFGAILNYLRDGSVPLPDSQREIAELYGEAKYYLIQGLMETCEAALRKQPVVEAICRVPLITSDRECQQLIQATPKPVVKLLINRHNNKYSYTTASDDNLLKNLEMFDRLSLRFSSRIVFIKDVIGTNEICCWSFYGHGKKVAEFCCTSIVYATDKKHTKVEFPEARIYEEVLNILLYENRQQPDPELMQATSQRGAGLQRSAAAVSDDEDIELKQQGPSPLEVQAGPSRREGTSSSALARFRSGKSASAGNSGNN</sequence>
<keyword evidence="9" id="KW-1185">Reference proteome</keyword>
<protein>
    <submittedName>
        <fullName evidence="8">TNF-alpha induced protein B12-like</fullName>
    </submittedName>
</protein>
<dbReference type="Gene3D" id="3.30.710.10">
    <property type="entry name" value="Potassium Channel Kv1.1, Chain A"/>
    <property type="match status" value="1"/>
</dbReference>
<feature type="compositionally biased region" description="Low complexity" evidence="6">
    <location>
        <begin position="340"/>
        <end position="351"/>
    </location>
</feature>
<evidence type="ECO:0000256" key="4">
    <source>
        <dbReference type="ARBA" id="ARBA00023242"/>
    </source>
</evidence>
<organism evidence="8 9">
    <name type="scientific">Tropilaelaps mercedesae</name>
    <dbReference type="NCBI Taxonomy" id="418985"/>
    <lineage>
        <taxon>Eukaryota</taxon>
        <taxon>Metazoa</taxon>
        <taxon>Ecdysozoa</taxon>
        <taxon>Arthropoda</taxon>
        <taxon>Chelicerata</taxon>
        <taxon>Arachnida</taxon>
        <taxon>Acari</taxon>
        <taxon>Parasitiformes</taxon>
        <taxon>Mesostigmata</taxon>
        <taxon>Gamasina</taxon>
        <taxon>Dermanyssoidea</taxon>
        <taxon>Laelapidae</taxon>
        <taxon>Tropilaelaps</taxon>
    </lineage>
</organism>
<dbReference type="InterPro" id="IPR011333">
    <property type="entry name" value="SKP1/BTB/POZ_sf"/>
</dbReference>
<dbReference type="CDD" id="cd18369">
    <property type="entry name" value="BTB_POZ_KCTD10-like_BACURD"/>
    <property type="match status" value="1"/>
</dbReference>
<dbReference type="Pfam" id="PF02214">
    <property type="entry name" value="BTB_2"/>
    <property type="match status" value="1"/>
</dbReference>
<proteinExistence type="inferred from homology"/>
<feature type="domain" description="BTB" evidence="7">
    <location>
        <begin position="45"/>
        <end position="113"/>
    </location>
</feature>
<evidence type="ECO:0000256" key="5">
    <source>
        <dbReference type="ARBA" id="ARBA00025759"/>
    </source>
</evidence>
<comment type="similarity">
    <text evidence="5">Belongs to the BACURD family.</text>
</comment>
<evidence type="ECO:0000256" key="3">
    <source>
        <dbReference type="ARBA" id="ARBA00022786"/>
    </source>
</evidence>
<dbReference type="SMART" id="SM00225">
    <property type="entry name" value="BTB"/>
    <property type="match status" value="1"/>
</dbReference>
<dbReference type="GO" id="GO:0005634">
    <property type="term" value="C:nucleus"/>
    <property type="evidence" value="ECO:0007669"/>
    <property type="project" value="UniProtKB-SubCell"/>
</dbReference>
<dbReference type="InterPro" id="IPR000210">
    <property type="entry name" value="BTB/POZ_dom"/>
</dbReference>
<dbReference type="SUPFAM" id="SSF54695">
    <property type="entry name" value="POZ domain"/>
    <property type="match status" value="1"/>
</dbReference>
<evidence type="ECO:0000256" key="2">
    <source>
        <dbReference type="ARBA" id="ARBA00004906"/>
    </source>
</evidence>
<keyword evidence="3" id="KW-0833">Ubl conjugation pathway</keyword>
<dbReference type="STRING" id="418985.A0A1V9XL28"/>
<name>A0A1V9XL28_9ACAR</name>
<evidence type="ECO:0000313" key="8">
    <source>
        <dbReference type="EMBL" id="OQR74166.1"/>
    </source>
</evidence>
<dbReference type="PANTHER" id="PTHR11145">
    <property type="entry name" value="BTB/POZ DOMAIN-CONTAINING ADAPTER FOR CUL3-MEDIATED RHOA DEGRADATION PROTEIN FAMILY MEMBER"/>
    <property type="match status" value="1"/>
</dbReference>
<gene>
    <name evidence="8" type="ORF">BIW11_09255</name>
</gene>
<feature type="compositionally biased region" description="Low complexity" evidence="6">
    <location>
        <begin position="13"/>
        <end position="36"/>
    </location>
</feature>
<comment type="subcellular location">
    <subcellularLocation>
        <location evidence="1">Nucleus</location>
    </subcellularLocation>
</comment>
<dbReference type="EMBL" id="MNPL01008573">
    <property type="protein sequence ID" value="OQR74166.1"/>
    <property type="molecule type" value="Genomic_DNA"/>
</dbReference>
<dbReference type="GO" id="GO:0051260">
    <property type="term" value="P:protein homooligomerization"/>
    <property type="evidence" value="ECO:0007669"/>
    <property type="project" value="InterPro"/>
</dbReference>
<comment type="pathway">
    <text evidence="2">Protein modification; protein ubiquitination.</text>
</comment>
<evidence type="ECO:0000259" key="7">
    <source>
        <dbReference type="PROSITE" id="PS50097"/>
    </source>
</evidence>
<dbReference type="AlphaFoldDB" id="A0A1V9XL28"/>
<accession>A0A1V9XL28</accession>
<keyword evidence="4" id="KW-0539">Nucleus</keyword>
<dbReference type="FunCoup" id="A0A1V9XL28">
    <property type="interactions" value="337"/>
</dbReference>
<feature type="region of interest" description="Disordered" evidence="6">
    <location>
        <begin position="1"/>
        <end position="43"/>
    </location>
</feature>
<evidence type="ECO:0000256" key="1">
    <source>
        <dbReference type="ARBA" id="ARBA00004123"/>
    </source>
</evidence>
<dbReference type="PANTHER" id="PTHR11145:SF8">
    <property type="entry name" value="RE57120P"/>
    <property type="match status" value="1"/>
</dbReference>
<evidence type="ECO:0000256" key="6">
    <source>
        <dbReference type="SAM" id="MobiDB-lite"/>
    </source>
</evidence>
<reference evidence="8 9" key="1">
    <citation type="journal article" date="2017" name="Gigascience">
        <title>Draft genome of the honey bee ectoparasitic mite, Tropilaelaps mercedesae, is shaped by the parasitic life history.</title>
        <authorList>
            <person name="Dong X."/>
            <person name="Armstrong S.D."/>
            <person name="Xia D."/>
            <person name="Makepeace B.L."/>
            <person name="Darby A.C."/>
            <person name="Kadowaki T."/>
        </authorList>
    </citation>
    <scope>NUCLEOTIDE SEQUENCE [LARGE SCALE GENOMIC DNA]</scope>
    <source>
        <strain evidence="8">Wuxi-XJTLU</strain>
    </source>
</reference>
<dbReference type="PROSITE" id="PS50097">
    <property type="entry name" value="BTB"/>
    <property type="match status" value="1"/>
</dbReference>
<feature type="region of interest" description="Disordered" evidence="6">
    <location>
        <begin position="285"/>
        <end position="351"/>
    </location>
</feature>
<dbReference type="InterPro" id="IPR045068">
    <property type="entry name" value="BACURD1-3"/>
</dbReference>
<comment type="caution">
    <text evidence="8">The sequence shown here is derived from an EMBL/GenBank/DDBJ whole genome shotgun (WGS) entry which is preliminary data.</text>
</comment>
<evidence type="ECO:0000313" key="9">
    <source>
        <dbReference type="Proteomes" id="UP000192247"/>
    </source>
</evidence>
<dbReference type="InterPro" id="IPR003131">
    <property type="entry name" value="T1-type_BTB"/>
</dbReference>